<organism evidence="3 4">
    <name type="scientific">Bathymodiolus thermophilus thioautotrophic gill symbiont</name>
    <dbReference type="NCBI Taxonomy" id="2360"/>
    <lineage>
        <taxon>Bacteria</taxon>
        <taxon>Pseudomonadati</taxon>
        <taxon>Pseudomonadota</taxon>
        <taxon>Gammaproteobacteria</taxon>
        <taxon>sulfur-oxidizing symbionts</taxon>
    </lineage>
</organism>
<accession>A0A1J8P1J9</accession>
<feature type="non-terminal residue" evidence="3">
    <location>
        <position position="116"/>
    </location>
</feature>
<feature type="domain" description="SbsA Ig-like" evidence="2">
    <location>
        <begin position="3"/>
        <end position="94"/>
    </location>
</feature>
<evidence type="ECO:0000313" key="3">
    <source>
        <dbReference type="EMBL" id="OJA02981.1"/>
    </source>
</evidence>
<dbReference type="InterPro" id="IPR014755">
    <property type="entry name" value="Cu-Rt/internalin_Ig-like"/>
</dbReference>
<dbReference type="Proteomes" id="UP000182798">
    <property type="component" value="Unassembled WGS sequence"/>
</dbReference>
<protein>
    <recommendedName>
        <fullName evidence="2">SbsA Ig-like domain-containing protein</fullName>
    </recommendedName>
</protein>
<proteinExistence type="predicted"/>
<dbReference type="EMBL" id="MIQH01001232">
    <property type="protein sequence ID" value="OJA02981.1"/>
    <property type="molecule type" value="Genomic_DNA"/>
</dbReference>
<gene>
    <name evidence="3" type="ORF">BGC33_01100</name>
</gene>
<sequence>SSSDLVATFSEAIAKGTGDIVIKESGDGTVFETLSILGNNITIGGVDNRTLTINPSADLESNKSYYIEIAAGVLTDVAGNDFAGISNATDWTFSAASLSTTVVWSGTDVDATDSYI</sequence>
<feature type="non-terminal residue" evidence="3">
    <location>
        <position position="1"/>
    </location>
</feature>
<keyword evidence="1" id="KW-0732">Signal</keyword>
<evidence type="ECO:0000313" key="4">
    <source>
        <dbReference type="Proteomes" id="UP000182798"/>
    </source>
</evidence>
<dbReference type="RefSeq" id="WP_198934651.1">
    <property type="nucleotide sequence ID" value="NZ_MIQH01001232.1"/>
</dbReference>
<dbReference type="Pfam" id="PF13205">
    <property type="entry name" value="Big_5"/>
    <property type="match status" value="1"/>
</dbReference>
<name>A0A1J8P1J9_9GAMM</name>
<dbReference type="Gene3D" id="2.60.40.1220">
    <property type="match status" value="1"/>
</dbReference>
<evidence type="ECO:0000256" key="1">
    <source>
        <dbReference type="ARBA" id="ARBA00022729"/>
    </source>
</evidence>
<reference evidence="4" key="1">
    <citation type="submission" date="2016-09" db="EMBL/GenBank/DDBJ databases">
        <title>Genome Sequence of Bathymodiolus thermophilus sulfur-oxidizing gill endosymbiont.</title>
        <authorList>
            <person name="Ponnudurai R."/>
            <person name="Kleiner M."/>
            <person name="Sayavedra L."/>
            <person name="Thuermer A."/>
            <person name="Felbeck H."/>
            <person name="Schlueter R."/>
            <person name="Schweder T."/>
            <person name="Markert S."/>
        </authorList>
    </citation>
    <scope>NUCLEOTIDE SEQUENCE [LARGE SCALE GENOMIC DNA]</scope>
    <source>
        <strain evidence="4">BAT/CrabSpa'14</strain>
    </source>
</reference>
<comment type="caution">
    <text evidence="3">The sequence shown here is derived from an EMBL/GenBank/DDBJ whole genome shotgun (WGS) entry which is preliminary data.</text>
</comment>
<dbReference type="InterPro" id="IPR032812">
    <property type="entry name" value="SbsA_Ig"/>
</dbReference>
<dbReference type="AlphaFoldDB" id="A0A1J8P1J9"/>
<evidence type="ECO:0000259" key="2">
    <source>
        <dbReference type="Pfam" id="PF13205"/>
    </source>
</evidence>